<evidence type="ECO:0000313" key="3">
    <source>
        <dbReference type="EMBL" id="KAL3877184.1"/>
    </source>
</evidence>
<evidence type="ECO:0000256" key="2">
    <source>
        <dbReference type="SAM" id="Phobius"/>
    </source>
</evidence>
<feature type="region of interest" description="Disordered" evidence="1">
    <location>
        <begin position="260"/>
        <end position="297"/>
    </location>
</feature>
<organism evidence="3 4">
    <name type="scientific">Sinanodonta woodiana</name>
    <name type="common">Chinese pond mussel</name>
    <name type="synonym">Anodonta woodiana</name>
    <dbReference type="NCBI Taxonomy" id="1069815"/>
    <lineage>
        <taxon>Eukaryota</taxon>
        <taxon>Metazoa</taxon>
        <taxon>Spiralia</taxon>
        <taxon>Lophotrochozoa</taxon>
        <taxon>Mollusca</taxon>
        <taxon>Bivalvia</taxon>
        <taxon>Autobranchia</taxon>
        <taxon>Heteroconchia</taxon>
        <taxon>Palaeoheterodonta</taxon>
        <taxon>Unionida</taxon>
        <taxon>Unionoidea</taxon>
        <taxon>Unionidae</taxon>
        <taxon>Unioninae</taxon>
        <taxon>Sinanodonta</taxon>
    </lineage>
</organism>
<protein>
    <submittedName>
        <fullName evidence="3">Uncharacterized protein</fullName>
    </submittedName>
</protein>
<keyword evidence="4" id="KW-1185">Reference proteome</keyword>
<feature type="transmembrane region" description="Helical" evidence="2">
    <location>
        <begin position="137"/>
        <end position="161"/>
    </location>
</feature>
<gene>
    <name evidence="3" type="ORF">ACJMK2_034925</name>
</gene>
<reference evidence="3 4" key="1">
    <citation type="submission" date="2024-11" db="EMBL/GenBank/DDBJ databases">
        <title>Chromosome-level genome assembly of the freshwater bivalve Anodonta woodiana.</title>
        <authorList>
            <person name="Chen X."/>
        </authorList>
    </citation>
    <scope>NUCLEOTIDE SEQUENCE [LARGE SCALE GENOMIC DNA]</scope>
    <source>
        <strain evidence="3">MN2024</strain>
        <tissue evidence="3">Gills</tissue>
    </source>
</reference>
<keyword evidence="2" id="KW-0812">Transmembrane</keyword>
<dbReference type="Proteomes" id="UP001634394">
    <property type="component" value="Unassembled WGS sequence"/>
</dbReference>
<dbReference type="EMBL" id="JBJQND010000005">
    <property type="protein sequence ID" value="KAL3877184.1"/>
    <property type="molecule type" value="Genomic_DNA"/>
</dbReference>
<feature type="transmembrane region" description="Helical" evidence="2">
    <location>
        <begin position="102"/>
        <end position="125"/>
    </location>
</feature>
<proteinExistence type="predicted"/>
<feature type="transmembrane region" description="Helical" evidence="2">
    <location>
        <begin position="181"/>
        <end position="203"/>
    </location>
</feature>
<evidence type="ECO:0000256" key="1">
    <source>
        <dbReference type="SAM" id="MobiDB-lite"/>
    </source>
</evidence>
<evidence type="ECO:0000313" key="4">
    <source>
        <dbReference type="Proteomes" id="UP001634394"/>
    </source>
</evidence>
<sequence length="297" mass="32856">MGISTTVKAAMWITVFAFFLEAVGFAIPFVFGIVVSANDTTLYGFFGIWYVVACVKGKGIDSCVSHAIAQKLGSSYGGGNIDEKNTSSLADEGATALGVNPAWLAFQIIMTVGVGLCFLAFLVILCSACYRTISKGWFIFACIMLFFSALIILGMIALFIAAMELVFVFSYIVGTAENFPWSLLILGIGAILSLVASIIFMVITCKWSHHKYQDSDTDYEHEVPMSDVQKVGYDNRGYDQRSAPPEYNSQYDRPYGQSYVQGQAYPTSHGPSQYDKPYVKYPSQSDNMYRPYSQHKY</sequence>
<keyword evidence="2" id="KW-0472">Membrane</keyword>
<name>A0ABD3WTB5_SINWO</name>
<dbReference type="AlphaFoldDB" id="A0ABD3WTB5"/>
<comment type="caution">
    <text evidence="3">The sequence shown here is derived from an EMBL/GenBank/DDBJ whole genome shotgun (WGS) entry which is preliminary data.</text>
</comment>
<feature type="compositionally biased region" description="Polar residues" evidence="1">
    <location>
        <begin position="260"/>
        <end position="271"/>
    </location>
</feature>
<accession>A0ABD3WTB5</accession>
<keyword evidence="2" id="KW-1133">Transmembrane helix</keyword>
<feature type="transmembrane region" description="Helical" evidence="2">
    <location>
        <begin position="12"/>
        <end position="35"/>
    </location>
</feature>
<dbReference type="Gene3D" id="1.20.140.150">
    <property type="match status" value="1"/>
</dbReference>